<dbReference type="InterPro" id="IPR000914">
    <property type="entry name" value="SBP_5_dom"/>
</dbReference>
<evidence type="ECO:0000313" key="6">
    <source>
        <dbReference type="EMBL" id="VVD85481.1"/>
    </source>
</evidence>
<evidence type="ECO:0000256" key="2">
    <source>
        <dbReference type="ARBA" id="ARBA00022448"/>
    </source>
</evidence>
<dbReference type="InterPro" id="IPR039424">
    <property type="entry name" value="SBP_5"/>
</dbReference>
<dbReference type="CDD" id="cd08508">
    <property type="entry name" value="PBP2_NikA_DppA_OppA_like_1"/>
    <property type="match status" value="1"/>
</dbReference>
<feature type="chain" id="PRO_5045818839" evidence="4">
    <location>
        <begin position="26"/>
        <end position="526"/>
    </location>
</feature>
<feature type="domain" description="Solute-binding protein family 5" evidence="5">
    <location>
        <begin position="82"/>
        <end position="432"/>
    </location>
</feature>
<sequence length="526" mass="57058">MKHSKLAVKAVALALLMGAHRVSHSAASSADARPTIVISASSADVATLDPDRATNFGDLGIVSEIFNGLVRFAPGSADPQAIEPDLATDWQASADKTVWIFHLRKGVQFHGGYGEMKADDVVYSVRRAADPKHSSFAADFAVIDKVEALDDYTVRFTLKHPSAAFLGLVANYHGGSVLSKAAAEALGKKFGQAPIGTGPFVFTQLVTQQYVKLVANDAYFRGKPRLSGIMYRMILSDSARELAVTTNEIDLMAAKREQRWVERARSRGMNVDIMDPAEFRTIFINRNIKPLDNLKVRQAIAAAINVDEIVRYAGKDVADKGCSVVPNGYLGEDCSSGAYAYDPARARQLLAEAGFPNGLTLHSVVSNVSSQQPIMEIIQAQLAHVGITLDMEVVDHATYQAKSRKDQSAIVFYGAARFPTAGNWLREFYDSAASIGAPGAMSNFGHCSVADEEIRAAAVEPDAQRQIDLWKQAQQKIHDDVCAVPLFGLKQVWVHSKNVNLGYQLKGALSLQPPVTELTTVSRDKP</sequence>
<dbReference type="Pfam" id="PF00496">
    <property type="entry name" value="SBP_bac_5"/>
    <property type="match status" value="1"/>
</dbReference>
<comment type="similarity">
    <text evidence="1">Belongs to the bacterial solute-binding protein 5 family.</text>
</comment>
<comment type="caution">
    <text evidence="6">The sequence shown here is derived from an EMBL/GenBank/DDBJ whole genome shotgun (WGS) entry which is preliminary data.</text>
</comment>
<proteinExistence type="inferred from homology"/>
<organism evidence="6 7">
    <name type="scientific">Pandoraea soli</name>
    <dbReference type="NCBI Taxonomy" id="2508293"/>
    <lineage>
        <taxon>Bacteria</taxon>
        <taxon>Pseudomonadati</taxon>
        <taxon>Pseudomonadota</taxon>
        <taxon>Betaproteobacteria</taxon>
        <taxon>Burkholderiales</taxon>
        <taxon>Burkholderiaceae</taxon>
        <taxon>Pandoraea</taxon>
    </lineage>
</organism>
<accession>A0ABY6VTJ0</accession>
<dbReference type="SUPFAM" id="SSF53850">
    <property type="entry name" value="Periplasmic binding protein-like II"/>
    <property type="match status" value="1"/>
</dbReference>
<dbReference type="RefSeq" id="WP_150550879.1">
    <property type="nucleotide sequence ID" value="NZ_CABPSG010000003.1"/>
</dbReference>
<name>A0ABY6VTJ0_9BURK</name>
<dbReference type="Gene3D" id="3.90.76.10">
    <property type="entry name" value="Dipeptide-binding Protein, Domain 1"/>
    <property type="match status" value="1"/>
</dbReference>
<evidence type="ECO:0000313" key="7">
    <source>
        <dbReference type="Proteomes" id="UP000405357"/>
    </source>
</evidence>
<protein>
    <submittedName>
        <fullName evidence="6">Polyamine ABC transporter substrate-binding protein</fullName>
    </submittedName>
</protein>
<dbReference type="PANTHER" id="PTHR30290">
    <property type="entry name" value="PERIPLASMIC BINDING COMPONENT OF ABC TRANSPORTER"/>
    <property type="match status" value="1"/>
</dbReference>
<dbReference type="Gene3D" id="3.10.105.10">
    <property type="entry name" value="Dipeptide-binding Protein, Domain 3"/>
    <property type="match status" value="1"/>
</dbReference>
<evidence type="ECO:0000256" key="4">
    <source>
        <dbReference type="SAM" id="SignalP"/>
    </source>
</evidence>
<dbReference type="Proteomes" id="UP000405357">
    <property type="component" value="Unassembled WGS sequence"/>
</dbReference>
<keyword evidence="3 4" id="KW-0732">Signal</keyword>
<keyword evidence="7" id="KW-1185">Reference proteome</keyword>
<dbReference type="PIRSF" id="PIRSF002741">
    <property type="entry name" value="MppA"/>
    <property type="match status" value="1"/>
</dbReference>
<feature type="signal peptide" evidence="4">
    <location>
        <begin position="1"/>
        <end position="25"/>
    </location>
</feature>
<dbReference type="Gene3D" id="3.40.190.10">
    <property type="entry name" value="Periplasmic binding protein-like II"/>
    <property type="match status" value="1"/>
</dbReference>
<gene>
    <name evidence="6" type="ORF">PSO31014_01325</name>
</gene>
<reference evidence="6 7" key="1">
    <citation type="submission" date="2019-08" db="EMBL/GenBank/DDBJ databases">
        <authorList>
            <person name="Peeters C."/>
        </authorList>
    </citation>
    <scope>NUCLEOTIDE SEQUENCE [LARGE SCALE GENOMIC DNA]</scope>
    <source>
        <strain evidence="6 7">LMG 31014</strain>
    </source>
</reference>
<evidence type="ECO:0000256" key="3">
    <source>
        <dbReference type="ARBA" id="ARBA00022729"/>
    </source>
</evidence>
<evidence type="ECO:0000256" key="1">
    <source>
        <dbReference type="ARBA" id="ARBA00005695"/>
    </source>
</evidence>
<dbReference type="InterPro" id="IPR030678">
    <property type="entry name" value="Peptide/Ni-bd"/>
</dbReference>
<evidence type="ECO:0000259" key="5">
    <source>
        <dbReference type="Pfam" id="PF00496"/>
    </source>
</evidence>
<keyword evidence="2" id="KW-0813">Transport</keyword>
<dbReference type="PANTHER" id="PTHR30290:SF9">
    <property type="entry name" value="OLIGOPEPTIDE-BINDING PROTEIN APPA"/>
    <property type="match status" value="1"/>
</dbReference>
<dbReference type="EMBL" id="CABPSG010000003">
    <property type="protein sequence ID" value="VVD85481.1"/>
    <property type="molecule type" value="Genomic_DNA"/>
</dbReference>